<dbReference type="InterPro" id="IPR019734">
    <property type="entry name" value="TPR_rpt"/>
</dbReference>
<reference evidence="2 3" key="1">
    <citation type="submission" date="2022-08" db="EMBL/GenBank/DDBJ databases">
        <title>Paenibacillus endoradicis sp. nov., Paenibacillus radicibacter sp. nov and Paenibacillus pararadicis sp. nov., three cold-adapted plant growth-promoting bacteria isolated from root of Larix gmelinii in Great Khingan.</title>
        <authorList>
            <person name="Xue H."/>
        </authorList>
    </citation>
    <scope>NUCLEOTIDE SEQUENCE [LARGE SCALE GENOMIC DNA]</scope>
    <source>
        <strain evidence="2 3">N5-1-1-5</strain>
    </source>
</reference>
<dbReference type="CDD" id="cd02511">
    <property type="entry name" value="Beta4Glucosyltransferase"/>
    <property type="match status" value="1"/>
</dbReference>
<accession>A0ABT1YPC4</accession>
<dbReference type="PANTHER" id="PTHR43630:SF2">
    <property type="entry name" value="GLYCOSYLTRANSFERASE"/>
    <property type="match status" value="1"/>
</dbReference>
<dbReference type="InterPro" id="IPR029044">
    <property type="entry name" value="Nucleotide-diphossugar_trans"/>
</dbReference>
<evidence type="ECO:0000259" key="1">
    <source>
        <dbReference type="Pfam" id="PF00535"/>
    </source>
</evidence>
<proteinExistence type="predicted"/>
<dbReference type="PANTHER" id="PTHR43630">
    <property type="entry name" value="POLY-BETA-1,6-N-ACETYL-D-GLUCOSAMINE SYNTHASE"/>
    <property type="match status" value="1"/>
</dbReference>
<dbReference type="RefSeq" id="WP_258216578.1">
    <property type="nucleotide sequence ID" value="NZ_JANQBD010000024.1"/>
</dbReference>
<dbReference type="SUPFAM" id="SSF53448">
    <property type="entry name" value="Nucleotide-diphospho-sugar transferases"/>
    <property type="match status" value="1"/>
</dbReference>
<dbReference type="Pfam" id="PF00535">
    <property type="entry name" value="Glycos_transf_2"/>
    <property type="match status" value="1"/>
</dbReference>
<dbReference type="EC" id="2.4.-.-" evidence="2"/>
<feature type="domain" description="Glycosyltransferase 2-like" evidence="1">
    <location>
        <begin position="5"/>
        <end position="126"/>
    </location>
</feature>
<dbReference type="Gene3D" id="1.25.40.10">
    <property type="entry name" value="Tetratricopeptide repeat domain"/>
    <property type="match status" value="1"/>
</dbReference>
<name>A0ABT1YPC4_9BACL</name>
<dbReference type="EMBL" id="JANQBD010000024">
    <property type="protein sequence ID" value="MCR8635028.1"/>
    <property type="molecule type" value="Genomic_DNA"/>
</dbReference>
<evidence type="ECO:0000313" key="3">
    <source>
        <dbReference type="Proteomes" id="UP001300012"/>
    </source>
</evidence>
<dbReference type="SUPFAM" id="SSF48452">
    <property type="entry name" value="TPR-like"/>
    <property type="match status" value="1"/>
</dbReference>
<protein>
    <submittedName>
        <fullName evidence="2">Glycosyltransferase</fullName>
        <ecNumber evidence="2">2.4.-.-</ecNumber>
    </submittedName>
</protein>
<dbReference type="InterPro" id="IPR001173">
    <property type="entry name" value="Glyco_trans_2-like"/>
</dbReference>
<keyword evidence="3" id="KW-1185">Reference proteome</keyword>
<keyword evidence="2" id="KW-0328">Glycosyltransferase</keyword>
<dbReference type="InterPro" id="IPR011990">
    <property type="entry name" value="TPR-like_helical_dom_sf"/>
</dbReference>
<dbReference type="Proteomes" id="UP001300012">
    <property type="component" value="Unassembled WGS sequence"/>
</dbReference>
<dbReference type="Pfam" id="PF13432">
    <property type="entry name" value="TPR_16"/>
    <property type="match status" value="1"/>
</dbReference>
<gene>
    <name evidence="2" type="ORF">NV381_27895</name>
</gene>
<comment type="caution">
    <text evidence="2">The sequence shown here is derived from an EMBL/GenBank/DDBJ whole genome shotgun (WGS) entry which is preliminary data.</text>
</comment>
<dbReference type="GO" id="GO:0016757">
    <property type="term" value="F:glycosyltransferase activity"/>
    <property type="evidence" value="ECO:0007669"/>
    <property type="project" value="UniProtKB-KW"/>
</dbReference>
<sequence>MPRVSLCMIVCNEEENIKQCLTSAEPYVDEIIVIDTGSQDQTPNIVEQFGAQLYRMKWNDHFAEARNYATKRATGDWILVLDADEQLLPIDFDLFKSLLADETVSGYYVLIRNHRSDVSDDYETDFVCRLFRNLPNISYQGRVHEDIGVSLSTAYPKLAIRRSGLIVSHYGYSRMAEHANKKTERNVKLLERAVREESDPFFYRYAIGVESFLQEHYQRAAEDLAPLLPKVPPTTGYAADLAYKLAYSYWRSGRNTEALQAVKTGLVREPLYADLQELHAVLLLEEGRPEEALHRLTQYAKTATFTEEKQAERANYWLGLAHQQLGNWQQALLYLEKCLHTTAYREQAKPRWLDLALLIYPLTEVESRLTAALHSLEELAIPIYLGSYVTKWGYSSRMLPLLEGLKLDGTSEDLQLQELAFFYAIMLAQTGETEKSSEILHQLIHKKPEKHLLIYLWALQNAGGESLVQLNLLYAFRDTEPELASLADRLLHGNPSLSPAPSVQLLEQAAYAMLMMRAWSGFQLVWQHLHGITTEGRQSELPKAWRPAIYQSPAHIREIILQGHSPETSRYGERLFGAQLAYSLGKKEESIRLFTQLKQDFPQRLEPRLGLYGVGIGSDECASYLFLVDL</sequence>
<keyword evidence="2" id="KW-0808">Transferase</keyword>
<dbReference type="Gene3D" id="3.90.550.10">
    <property type="entry name" value="Spore Coat Polysaccharide Biosynthesis Protein SpsA, Chain A"/>
    <property type="match status" value="1"/>
</dbReference>
<evidence type="ECO:0000313" key="2">
    <source>
        <dbReference type="EMBL" id="MCR8635028.1"/>
    </source>
</evidence>
<organism evidence="2 3">
    <name type="scientific">Paenibacillus radicis</name>
    <name type="common">ex Xue et al. 2023</name>
    <dbReference type="NCBI Taxonomy" id="2972489"/>
    <lineage>
        <taxon>Bacteria</taxon>
        <taxon>Bacillati</taxon>
        <taxon>Bacillota</taxon>
        <taxon>Bacilli</taxon>
        <taxon>Bacillales</taxon>
        <taxon>Paenibacillaceae</taxon>
        <taxon>Paenibacillus</taxon>
    </lineage>
</organism>
<dbReference type="Pfam" id="PF13174">
    <property type="entry name" value="TPR_6"/>
    <property type="match status" value="1"/>
</dbReference>